<dbReference type="InterPro" id="IPR027417">
    <property type="entry name" value="P-loop_NTPase"/>
</dbReference>
<reference evidence="7 8" key="1">
    <citation type="journal article" date="2014" name="Genome Announc.">
        <title>Draft genome sequences of eight enterohepatic helicobacter species isolated from both laboratory and wild rodents.</title>
        <authorList>
            <person name="Sheh A."/>
            <person name="Shen Z."/>
            <person name="Fox J.G."/>
        </authorList>
    </citation>
    <scope>NUCLEOTIDE SEQUENCE [LARGE SCALE GENOMIC DNA]</scope>
    <source>
        <strain evidence="7 8">ST1</strain>
    </source>
</reference>
<proteinExistence type="predicted"/>
<evidence type="ECO:0000256" key="1">
    <source>
        <dbReference type="ARBA" id="ARBA00022448"/>
    </source>
</evidence>
<dbReference type="Proteomes" id="UP000029922">
    <property type="component" value="Unassembled WGS sequence"/>
</dbReference>
<name>A0A4U8TG00_9HELI</name>
<evidence type="ECO:0000313" key="8">
    <source>
        <dbReference type="Proteomes" id="UP000029922"/>
    </source>
</evidence>
<keyword evidence="1" id="KW-0813">Transport</keyword>
<dbReference type="PANTHER" id="PTHR42794">
    <property type="entry name" value="HEMIN IMPORT ATP-BINDING PROTEIN HMUV"/>
    <property type="match status" value="1"/>
</dbReference>
<dbReference type="GO" id="GO:0005524">
    <property type="term" value="F:ATP binding"/>
    <property type="evidence" value="ECO:0007669"/>
    <property type="project" value="UniProtKB-KW"/>
</dbReference>
<dbReference type="OrthoDB" id="5515229at2"/>
<dbReference type="AlphaFoldDB" id="A0A4U8TG00"/>
<dbReference type="CDD" id="cd03214">
    <property type="entry name" value="ABC_Iron-Siderophores_B12_Hemin"/>
    <property type="match status" value="1"/>
</dbReference>
<keyword evidence="2" id="KW-0547">Nucleotide-binding</keyword>
<dbReference type="SUPFAM" id="SSF52540">
    <property type="entry name" value="P-loop containing nucleoside triphosphate hydrolases"/>
    <property type="match status" value="1"/>
</dbReference>
<sequence length="257" mass="28743">MMIHIQNLHFSYENKEVLRDISLQAKEGELLGILGANGCGKSTLLKNMLGFLRPQKGQITINGESISYLKPKELANMLSYIPQKSILSMPLKVFDVLLAGRYAKLKNPLLGYQDADFMIVEEVAKALNVWEYKERIANTLSGGEFGRVLLARALVNSPRILLLDEPTSAMDLHYAVEMLSILHSLIQKHRICGIIVIHDLNLAGLFCDKVALMKNGYIVDIGEPKKLFESKKLGEVYQGLKCEVIEHNGNKIVIPKV</sequence>
<gene>
    <name evidence="7" type="ORF">LS73_008010</name>
</gene>
<evidence type="ECO:0000256" key="4">
    <source>
        <dbReference type="ARBA" id="ARBA00022967"/>
    </source>
</evidence>
<comment type="caution">
    <text evidence="7">The sequence shown here is derived from an EMBL/GenBank/DDBJ whole genome shotgun (WGS) entry which is preliminary data.</text>
</comment>
<protein>
    <submittedName>
        <fullName evidence="7">ABC transporter ATP-binding protein</fullName>
    </submittedName>
</protein>
<evidence type="ECO:0000259" key="6">
    <source>
        <dbReference type="PROSITE" id="PS50893"/>
    </source>
</evidence>
<dbReference type="PROSITE" id="PS50893">
    <property type="entry name" value="ABC_TRANSPORTER_2"/>
    <property type="match status" value="1"/>
</dbReference>
<keyword evidence="3 7" id="KW-0067">ATP-binding</keyword>
<dbReference type="PANTHER" id="PTHR42794:SF1">
    <property type="entry name" value="HEMIN IMPORT ATP-BINDING PROTEIN HMUV"/>
    <property type="match status" value="1"/>
</dbReference>
<evidence type="ECO:0000256" key="3">
    <source>
        <dbReference type="ARBA" id="ARBA00022840"/>
    </source>
</evidence>
<feature type="domain" description="ABC transporter" evidence="6">
    <location>
        <begin position="3"/>
        <end position="240"/>
    </location>
</feature>
<dbReference type="InterPro" id="IPR003593">
    <property type="entry name" value="AAA+_ATPase"/>
</dbReference>
<dbReference type="STRING" id="216.LS73_02865"/>
<dbReference type="FunFam" id="3.40.50.300:FF:000134">
    <property type="entry name" value="Iron-enterobactin ABC transporter ATP-binding protein"/>
    <property type="match status" value="1"/>
</dbReference>
<evidence type="ECO:0000256" key="2">
    <source>
        <dbReference type="ARBA" id="ARBA00022741"/>
    </source>
</evidence>
<dbReference type="SMART" id="SM00382">
    <property type="entry name" value="AAA"/>
    <property type="match status" value="1"/>
</dbReference>
<dbReference type="GO" id="GO:0016887">
    <property type="term" value="F:ATP hydrolysis activity"/>
    <property type="evidence" value="ECO:0007669"/>
    <property type="project" value="InterPro"/>
</dbReference>
<accession>A0A4U8TG00</accession>
<dbReference type="Gene3D" id="3.40.50.300">
    <property type="entry name" value="P-loop containing nucleotide triphosphate hydrolases"/>
    <property type="match status" value="1"/>
</dbReference>
<dbReference type="InterPro" id="IPR003439">
    <property type="entry name" value="ABC_transporter-like_ATP-bd"/>
</dbReference>
<comment type="function">
    <text evidence="5">Part of the ABC transporter complex HmuTUV involved in hemin import. Responsible for energy coupling to the transport system.</text>
</comment>
<organism evidence="7 8">
    <name type="scientific">Helicobacter muridarum</name>
    <dbReference type="NCBI Taxonomy" id="216"/>
    <lineage>
        <taxon>Bacteria</taxon>
        <taxon>Pseudomonadati</taxon>
        <taxon>Campylobacterota</taxon>
        <taxon>Epsilonproteobacteria</taxon>
        <taxon>Campylobacterales</taxon>
        <taxon>Helicobacteraceae</taxon>
        <taxon>Helicobacter</taxon>
    </lineage>
</organism>
<evidence type="ECO:0000313" key="7">
    <source>
        <dbReference type="EMBL" id="TLD99036.1"/>
    </source>
</evidence>
<dbReference type="Pfam" id="PF00005">
    <property type="entry name" value="ABC_tran"/>
    <property type="match status" value="1"/>
</dbReference>
<evidence type="ECO:0000256" key="5">
    <source>
        <dbReference type="ARBA" id="ARBA00037066"/>
    </source>
</evidence>
<dbReference type="EMBL" id="JRPD02000021">
    <property type="protein sequence ID" value="TLD99036.1"/>
    <property type="molecule type" value="Genomic_DNA"/>
</dbReference>
<keyword evidence="4" id="KW-1278">Translocase</keyword>